<comment type="caution">
    <text evidence="1">The sequence shown here is derived from an EMBL/GenBank/DDBJ whole genome shotgun (WGS) entry which is preliminary data.</text>
</comment>
<gene>
    <name evidence="1" type="ORF">J2S44_008533</name>
</gene>
<sequence length="172" mass="19224">MTVPAESDFDRDSTLRSIDDSLRAFHDRSSHRESVIDRLHEENQVLRHGLRRTILQPLVTDLARLHDRLTDQAVRLAAEPGREADQALFAGFADDVAMTLERCGFSIVTAEPGEAYERGRHLAAGFADRPGKPDTVAEMLSAGLVEQESGRFQRPIRVRLHRAAPDGQTDEE</sequence>
<evidence type="ECO:0008006" key="3">
    <source>
        <dbReference type="Google" id="ProtNLM"/>
    </source>
</evidence>
<keyword evidence="2" id="KW-1185">Reference proteome</keyword>
<dbReference type="Proteomes" id="UP001183629">
    <property type="component" value="Unassembled WGS sequence"/>
</dbReference>
<dbReference type="EMBL" id="JAVDYC010000001">
    <property type="protein sequence ID" value="MDR7328283.1"/>
    <property type="molecule type" value="Genomic_DNA"/>
</dbReference>
<dbReference type="RefSeq" id="WP_310429348.1">
    <property type="nucleotide sequence ID" value="NZ_JAVDYC010000001.1"/>
</dbReference>
<reference evidence="1 2" key="1">
    <citation type="submission" date="2023-07" db="EMBL/GenBank/DDBJ databases">
        <title>Sequencing the genomes of 1000 actinobacteria strains.</title>
        <authorList>
            <person name="Klenk H.-P."/>
        </authorList>
    </citation>
    <scope>NUCLEOTIDE SEQUENCE [LARGE SCALE GENOMIC DNA]</scope>
    <source>
        <strain evidence="1 2">DSM 44711</strain>
    </source>
</reference>
<name>A0AAE4A2D0_9ACTN</name>
<accession>A0AAE4A2D0</accession>
<evidence type="ECO:0000313" key="2">
    <source>
        <dbReference type="Proteomes" id="UP001183629"/>
    </source>
</evidence>
<dbReference type="AlphaFoldDB" id="A0AAE4A2D0"/>
<evidence type="ECO:0000313" key="1">
    <source>
        <dbReference type="EMBL" id="MDR7328283.1"/>
    </source>
</evidence>
<protein>
    <recommendedName>
        <fullName evidence="3">Nucleotide exchange factor GrpE</fullName>
    </recommendedName>
</protein>
<organism evidence="1 2">
    <name type="scientific">Catenuloplanes niger</name>
    <dbReference type="NCBI Taxonomy" id="587534"/>
    <lineage>
        <taxon>Bacteria</taxon>
        <taxon>Bacillati</taxon>
        <taxon>Actinomycetota</taxon>
        <taxon>Actinomycetes</taxon>
        <taxon>Micromonosporales</taxon>
        <taxon>Micromonosporaceae</taxon>
        <taxon>Catenuloplanes</taxon>
    </lineage>
</organism>
<proteinExistence type="predicted"/>